<evidence type="ECO:0000313" key="2">
    <source>
        <dbReference type="WBParaSite" id="PS1159_v2.g15461.t1"/>
    </source>
</evidence>
<protein>
    <submittedName>
        <fullName evidence="2">Innexin</fullName>
    </submittedName>
</protein>
<dbReference type="Proteomes" id="UP000887580">
    <property type="component" value="Unplaced"/>
</dbReference>
<accession>A0AC35FD64</accession>
<evidence type="ECO:0000313" key="1">
    <source>
        <dbReference type="Proteomes" id="UP000887580"/>
    </source>
</evidence>
<organism evidence="1 2">
    <name type="scientific">Panagrolaimus sp. PS1159</name>
    <dbReference type="NCBI Taxonomy" id="55785"/>
    <lineage>
        <taxon>Eukaryota</taxon>
        <taxon>Metazoa</taxon>
        <taxon>Ecdysozoa</taxon>
        <taxon>Nematoda</taxon>
        <taxon>Chromadorea</taxon>
        <taxon>Rhabditida</taxon>
        <taxon>Tylenchina</taxon>
        <taxon>Panagrolaimomorpha</taxon>
        <taxon>Panagrolaimoidea</taxon>
        <taxon>Panagrolaimidae</taxon>
        <taxon>Panagrolaimus</taxon>
    </lineage>
</organism>
<name>A0AC35FD64_9BILA</name>
<proteinExistence type="predicted"/>
<reference evidence="2" key="1">
    <citation type="submission" date="2022-11" db="UniProtKB">
        <authorList>
            <consortium name="WormBaseParasite"/>
        </authorList>
    </citation>
    <scope>IDENTIFICATION</scope>
</reference>
<sequence length="84" mass="10030">MPDFQCWVPPEYTGAWEKYAETYCFAKGSYFLPIDEEIDESYSQREKIQIGYYQWVPLVLAFMAIMFYLPSFIWKALNFNTGKL</sequence>
<dbReference type="WBParaSite" id="PS1159_v2.g15461.t1">
    <property type="protein sequence ID" value="PS1159_v2.g15461.t1"/>
    <property type="gene ID" value="PS1159_v2.g15461"/>
</dbReference>